<reference evidence="10 11" key="1">
    <citation type="journal article" date="2012" name="J. Bacteriol.">
        <title>Genome sequence of an alkane-degrading bacterium, Alcanivorax pacificus type strain W11-5, isolated from deep sea sediment.</title>
        <authorList>
            <person name="Lai Q."/>
            <person name="Shao Z."/>
        </authorList>
    </citation>
    <scope>NUCLEOTIDE SEQUENCE [LARGE SCALE GENOMIC DNA]</scope>
    <source>
        <strain evidence="10 11">W11-5</strain>
    </source>
</reference>
<evidence type="ECO:0000313" key="11">
    <source>
        <dbReference type="Proteomes" id="UP000006764"/>
    </source>
</evidence>
<feature type="domain" description="OmpA-like" evidence="9">
    <location>
        <begin position="150"/>
        <end position="270"/>
    </location>
</feature>
<keyword evidence="4" id="KW-0812">Transmembrane</keyword>
<dbReference type="OrthoDB" id="9809186at2"/>
<proteinExistence type="inferred from homology"/>
<dbReference type="CDD" id="cd07185">
    <property type="entry name" value="OmpA_C-like"/>
    <property type="match status" value="1"/>
</dbReference>
<keyword evidence="10" id="KW-0966">Cell projection</keyword>
<dbReference type="Gene3D" id="3.30.1330.60">
    <property type="entry name" value="OmpA-like domain"/>
    <property type="match status" value="1"/>
</dbReference>
<dbReference type="InterPro" id="IPR036737">
    <property type="entry name" value="OmpA-like_sf"/>
</dbReference>
<dbReference type="KEGG" id="apac:S7S_14625"/>
<keyword evidence="10" id="KW-0282">Flagellum</keyword>
<dbReference type="Pfam" id="PF00691">
    <property type="entry name" value="OmpA"/>
    <property type="match status" value="1"/>
</dbReference>
<evidence type="ECO:0000256" key="6">
    <source>
        <dbReference type="ARBA" id="ARBA00023136"/>
    </source>
</evidence>
<protein>
    <submittedName>
        <fullName evidence="10">Flagellar motor protein MotB</fullName>
    </submittedName>
</protein>
<keyword evidence="6 7" id="KW-0472">Membrane</keyword>
<dbReference type="HOGENOM" id="CLU_016890_3_0_6"/>
<organism evidence="10 11">
    <name type="scientific">Isoalcanivorax pacificus W11-5</name>
    <dbReference type="NCBI Taxonomy" id="391936"/>
    <lineage>
        <taxon>Bacteria</taxon>
        <taxon>Pseudomonadati</taxon>
        <taxon>Pseudomonadota</taxon>
        <taxon>Gammaproteobacteria</taxon>
        <taxon>Oceanospirillales</taxon>
        <taxon>Alcanivoracaceae</taxon>
        <taxon>Isoalcanivorax</taxon>
    </lineage>
</organism>
<dbReference type="Pfam" id="PF13677">
    <property type="entry name" value="MotB_plug"/>
    <property type="match status" value="1"/>
</dbReference>
<evidence type="ECO:0000256" key="1">
    <source>
        <dbReference type="ARBA" id="ARBA00004162"/>
    </source>
</evidence>
<evidence type="ECO:0000259" key="9">
    <source>
        <dbReference type="PROSITE" id="PS51123"/>
    </source>
</evidence>
<evidence type="ECO:0000256" key="2">
    <source>
        <dbReference type="ARBA" id="ARBA00008914"/>
    </source>
</evidence>
<dbReference type="SUPFAM" id="SSF103088">
    <property type="entry name" value="OmpA-like"/>
    <property type="match status" value="1"/>
</dbReference>
<dbReference type="PANTHER" id="PTHR30329">
    <property type="entry name" value="STATOR ELEMENT OF FLAGELLAR MOTOR COMPLEX"/>
    <property type="match status" value="1"/>
</dbReference>
<evidence type="ECO:0000256" key="5">
    <source>
        <dbReference type="ARBA" id="ARBA00022989"/>
    </source>
</evidence>
<sequence>MSSNAGPHRPIIIRRKRYTRPAHHGGSWKIALADFMTALMALFLVLWILSTASPQQLQGLAEYFRTPLSVAMTGGDRPSASTSAIPGGGDDPAHVKGEQARVDLRQQTRPADVQRRFSELQARIERVVSADPSLRELLGQMRFDTIPDGLLIQLVDTDQRPMFELGSDQVAPYMRDLLRTLAPLVNELPNRISLSGHTDSLRYAAGESGYSNWELSADRANASRRELVAGGLDSARLLRVTGMGDRVPVPGTDPGDAVNRRIALLVLSDLAAERIQAQHDTSTLQDLPGMPSPLRSE</sequence>
<comment type="similarity">
    <text evidence="2">Belongs to the MotB family.</text>
</comment>
<dbReference type="PROSITE" id="PS51123">
    <property type="entry name" value="OMPA_2"/>
    <property type="match status" value="1"/>
</dbReference>
<gene>
    <name evidence="10" type="ORF">S7S_14625</name>
</gene>
<evidence type="ECO:0000256" key="8">
    <source>
        <dbReference type="SAM" id="MobiDB-lite"/>
    </source>
</evidence>
<dbReference type="STRING" id="391936.S7S_14625"/>
<keyword evidence="10" id="KW-0969">Cilium</keyword>
<dbReference type="NCBIfam" id="NF006548">
    <property type="entry name" value="PRK09041.1"/>
    <property type="match status" value="1"/>
</dbReference>
<comment type="subcellular location">
    <subcellularLocation>
        <location evidence="1">Cell membrane</location>
        <topology evidence="1">Single-pass membrane protein</topology>
    </subcellularLocation>
</comment>
<dbReference type="Proteomes" id="UP000006764">
    <property type="component" value="Chromosome"/>
</dbReference>
<dbReference type="PANTHER" id="PTHR30329:SF18">
    <property type="entry name" value="MOTILITY PROTEIN B"/>
    <property type="match status" value="1"/>
</dbReference>
<dbReference type="GO" id="GO:0005886">
    <property type="term" value="C:plasma membrane"/>
    <property type="evidence" value="ECO:0007669"/>
    <property type="project" value="UniProtKB-SubCell"/>
</dbReference>
<name>A0A0B4XSP9_9GAMM</name>
<keyword evidence="5" id="KW-1133">Transmembrane helix</keyword>
<feature type="region of interest" description="Disordered" evidence="8">
    <location>
        <begin position="75"/>
        <end position="95"/>
    </location>
</feature>
<dbReference type="InterPro" id="IPR025713">
    <property type="entry name" value="MotB-like_N_dom"/>
</dbReference>
<keyword evidence="11" id="KW-1185">Reference proteome</keyword>
<dbReference type="InterPro" id="IPR006665">
    <property type="entry name" value="OmpA-like"/>
</dbReference>
<dbReference type="EMBL" id="CP004387">
    <property type="protein sequence ID" value="AJD49337.1"/>
    <property type="molecule type" value="Genomic_DNA"/>
</dbReference>
<dbReference type="AlphaFoldDB" id="A0A0B4XSP9"/>
<accession>A0A0B4XSP9</accession>
<evidence type="ECO:0000256" key="7">
    <source>
        <dbReference type="PROSITE-ProRule" id="PRU00473"/>
    </source>
</evidence>
<dbReference type="InterPro" id="IPR050330">
    <property type="entry name" value="Bact_OuterMem_StrucFunc"/>
</dbReference>
<evidence type="ECO:0000256" key="4">
    <source>
        <dbReference type="ARBA" id="ARBA00022692"/>
    </source>
</evidence>
<keyword evidence="3" id="KW-1003">Cell membrane</keyword>
<dbReference type="RefSeq" id="WP_008733791.1">
    <property type="nucleotide sequence ID" value="NZ_CP004387.1"/>
</dbReference>
<evidence type="ECO:0000313" key="10">
    <source>
        <dbReference type="EMBL" id="AJD49337.1"/>
    </source>
</evidence>
<evidence type="ECO:0000256" key="3">
    <source>
        <dbReference type="ARBA" id="ARBA00022475"/>
    </source>
</evidence>